<evidence type="ECO:0000313" key="3">
    <source>
        <dbReference type="Proteomes" id="UP000018296"/>
    </source>
</evidence>
<dbReference type="GO" id="GO:0016841">
    <property type="term" value="F:ammonia-lyase activity"/>
    <property type="evidence" value="ECO:0007669"/>
    <property type="project" value="UniProtKB-ARBA"/>
</dbReference>
<keyword evidence="1 2" id="KW-0456">Lyase</keyword>
<dbReference type="PATRIC" id="fig|1395513.3.peg.2286"/>
<dbReference type="InterPro" id="IPR024083">
    <property type="entry name" value="Fumarase/histidase_N"/>
</dbReference>
<dbReference type="InterPro" id="IPR001106">
    <property type="entry name" value="Aromatic_Lyase"/>
</dbReference>
<dbReference type="Gene3D" id="1.10.275.10">
    <property type="entry name" value="Fumarase/aspartase (N-terminal domain)"/>
    <property type="match status" value="1"/>
</dbReference>
<evidence type="ECO:0000256" key="1">
    <source>
        <dbReference type="ARBA" id="ARBA00023239"/>
    </source>
</evidence>
<evidence type="ECO:0000313" key="2">
    <source>
        <dbReference type="EMBL" id="EST11556.1"/>
    </source>
</evidence>
<dbReference type="Proteomes" id="UP000018296">
    <property type="component" value="Unassembled WGS sequence"/>
</dbReference>
<sequence>MMSQDAQYYVQSNDIGKKRKEPTKETKIVLNGNDLSIEQVIAVARKMTKVEIADEALQRIQAARKFVNDQADANFPTYGFNRGVGLNKDRVVHANHYEKFNHNLILSHSIAIGTEASEEQVRATMLIRLNSLLQGYTGIQVHIVFLYKEFLNRGIRPVMLERGSVGAADLGQLSSIGMTMIGEGMAYYKRHRMPAKDALEQAGLQPATLGPKDGLAIVSSNAFALGKAALLVHELDQLVDSADLIYALSLEGLDGNVSPLFEKVVDAKKLSGQKRSAAFVRDCLRNSYLWDGHARKHLQDPLSFRGAFSVHGSVRDALDYVRENLTICMNASEDNPSILLDEKKIVSSANYEITTLVSGIEMLSIVLAHLSKIACYRIIKLSSPDFTGLTRFLVPRDSSIIGFATIQKTFAALDAEIRHLCQPVSMDFFPLEGDIEDHATNSVYALEKARLIIDNLYYILGIEAIHAAQAIDLREHIHLGIGTREVYETIRRSIGFLDKDRDLSLDIEKAFRIVKSKEILRNAEKAIRQKE</sequence>
<keyword evidence="3" id="KW-1185">Reference proteome</keyword>
<dbReference type="Gene3D" id="1.20.200.10">
    <property type="entry name" value="Fumarase/aspartase (Central domain)"/>
    <property type="match status" value="1"/>
</dbReference>
<comment type="caution">
    <text evidence="2">The sequence shown here is derived from an EMBL/GenBank/DDBJ whole genome shotgun (WGS) entry which is preliminary data.</text>
</comment>
<protein>
    <submittedName>
        <fullName evidence="2">Phenylalanine ammonia-lyase</fullName>
    </submittedName>
</protein>
<organism evidence="2 3">
    <name type="scientific">Sporolactobacillus laevolacticus DSM 442</name>
    <dbReference type="NCBI Taxonomy" id="1395513"/>
    <lineage>
        <taxon>Bacteria</taxon>
        <taxon>Bacillati</taxon>
        <taxon>Bacillota</taxon>
        <taxon>Bacilli</taxon>
        <taxon>Bacillales</taxon>
        <taxon>Sporolactobacillaceae</taxon>
        <taxon>Sporolactobacillus</taxon>
    </lineage>
</organism>
<dbReference type="Pfam" id="PF00221">
    <property type="entry name" value="Lyase_aromatic"/>
    <property type="match status" value="1"/>
</dbReference>
<name>V6IXX0_9BACL</name>
<dbReference type="CDD" id="cd00332">
    <property type="entry name" value="PAL-HAL"/>
    <property type="match status" value="1"/>
</dbReference>
<dbReference type="eggNOG" id="COG2986">
    <property type="taxonomic scope" value="Bacteria"/>
</dbReference>
<accession>V6IXX0</accession>
<dbReference type="InterPro" id="IPR008948">
    <property type="entry name" value="L-Aspartase-like"/>
</dbReference>
<dbReference type="SUPFAM" id="SSF48557">
    <property type="entry name" value="L-aspartase-like"/>
    <property type="match status" value="1"/>
</dbReference>
<dbReference type="PANTHER" id="PTHR10362">
    <property type="entry name" value="HISTIDINE AMMONIA-LYASE"/>
    <property type="match status" value="1"/>
</dbReference>
<dbReference type="RefSeq" id="WP_023510510.1">
    <property type="nucleotide sequence ID" value="NZ_AWTC01000010.1"/>
</dbReference>
<dbReference type="AlphaFoldDB" id="V6IXX0"/>
<reference evidence="2 3" key="1">
    <citation type="journal article" date="2013" name="Genome Announc.">
        <title>Genome Sequence of Sporolactobacillus laevolacticus DSM442, an Efficient Polymer-Grade D-Lactate Producer from Agricultural Waste Cottonseed as a Nitrogen Source.</title>
        <authorList>
            <person name="Wang H."/>
            <person name="Wang L."/>
            <person name="Ju J."/>
            <person name="Yu B."/>
            <person name="Ma Y."/>
        </authorList>
    </citation>
    <scope>NUCLEOTIDE SEQUENCE [LARGE SCALE GENOMIC DNA]</scope>
    <source>
        <strain evidence="2 3">DSM 442</strain>
    </source>
</reference>
<gene>
    <name evidence="2" type="ORF">P343_11315</name>
</gene>
<dbReference type="EMBL" id="AWTC01000010">
    <property type="protein sequence ID" value="EST11556.1"/>
    <property type="molecule type" value="Genomic_DNA"/>
</dbReference>
<dbReference type="STRING" id="1395513.P343_11315"/>
<proteinExistence type="predicted"/>